<evidence type="ECO:0000313" key="1">
    <source>
        <dbReference type="EMBL" id="QQK06968.1"/>
    </source>
</evidence>
<dbReference type="EMBL" id="CP066744">
    <property type="protein sequence ID" value="QQK06968.1"/>
    <property type="molecule type" value="Genomic_DNA"/>
</dbReference>
<keyword evidence="2" id="KW-1185">Reference proteome</keyword>
<reference evidence="1 2" key="1">
    <citation type="journal article" date="2022" name="Int. J. Syst. Evol. Microbiol.">
        <title>Miniphocaeibacter halophilus sp. nov., an ammonium-tolerant acetate-producing bacterium isolated from a biogas system.</title>
        <authorList>
            <person name="Schnurer A."/>
            <person name="Singh A."/>
            <person name="Bi S."/>
            <person name="Qiao W."/>
            <person name="Westerholm M."/>
        </authorList>
    </citation>
    <scope>NUCLEOTIDE SEQUENCE [LARGE SCALE GENOMIC DNA]</scope>
    <source>
        <strain evidence="1 2">AMB_01</strain>
    </source>
</reference>
<evidence type="ECO:0000313" key="2">
    <source>
        <dbReference type="Proteomes" id="UP000595814"/>
    </source>
</evidence>
<proteinExistence type="predicted"/>
<sequence length="264" mass="30823">MKKKSILIIGLLFLTLLVGCSSNGAKDSTEINYVDKEFLSSFKKGLEKRWDLPEVDLTMDTQGQKEEYLKAIDTELNEIKDYSGEKFEDTKLQEKALSYINILKEQKEAFDYFTVDEIKFYETWDKIAAERSKILVDIVDSYKIEFSGKYENILDDFKLNAQMAIEDDTKNKEIEDIVNKVEFTKVKEEYGSSYYEAVVENTSSVEFENFAFEISLIDEEGIIVESTYSNSVNNWKPGQKFKFEFMTQTAFAKMEFEPQYFIKE</sequence>
<protein>
    <submittedName>
        <fullName evidence="1">Uncharacterized protein</fullName>
    </submittedName>
</protein>
<accession>A0AC61MU93</accession>
<gene>
    <name evidence="1" type="ORF">JFY71_06360</name>
</gene>
<dbReference type="Proteomes" id="UP000595814">
    <property type="component" value="Chromosome"/>
</dbReference>
<organism evidence="1 2">
    <name type="scientific">Miniphocaeibacter halophilus</name>
    <dbReference type="NCBI Taxonomy" id="2931922"/>
    <lineage>
        <taxon>Bacteria</taxon>
        <taxon>Bacillati</taxon>
        <taxon>Bacillota</taxon>
        <taxon>Tissierellia</taxon>
        <taxon>Tissierellales</taxon>
        <taxon>Peptoniphilaceae</taxon>
        <taxon>Miniphocaeibacter</taxon>
    </lineage>
</organism>
<name>A0AC61MU93_9FIRM</name>